<dbReference type="FunFam" id="1.50.10.20:FF:000014">
    <property type="entry name" value="Protein farnesyltransferase subunit beta"/>
    <property type="match status" value="1"/>
</dbReference>
<dbReference type="CDD" id="cd02893">
    <property type="entry name" value="FTase"/>
    <property type="match status" value="1"/>
</dbReference>
<feature type="region of interest" description="Disordered" evidence="10">
    <location>
        <begin position="1"/>
        <end position="90"/>
    </location>
</feature>
<reference evidence="12" key="2">
    <citation type="journal article" date="2023" name="IMA Fungus">
        <title>Comparative genomic study of the Penicillium genus elucidates a diverse pangenome and 15 lateral gene transfer events.</title>
        <authorList>
            <person name="Petersen C."/>
            <person name="Sorensen T."/>
            <person name="Nielsen M.R."/>
            <person name="Sondergaard T.E."/>
            <person name="Sorensen J.L."/>
            <person name="Fitzpatrick D.A."/>
            <person name="Frisvad J.C."/>
            <person name="Nielsen K.L."/>
        </authorList>
    </citation>
    <scope>NUCLEOTIDE SEQUENCE</scope>
    <source>
        <strain evidence="12">IBT 26290</strain>
    </source>
</reference>
<comment type="caution">
    <text evidence="12">The sequence shown here is derived from an EMBL/GenBank/DDBJ whole genome shotgun (WGS) entry which is preliminary data.</text>
</comment>
<feature type="domain" description="Prenyltransferase alpha-alpha toroid" evidence="11">
    <location>
        <begin position="131"/>
        <end position="465"/>
    </location>
</feature>
<comment type="cofactor">
    <cofactor evidence="9">
        <name>Zn(2+)</name>
        <dbReference type="ChEBI" id="CHEBI:29105"/>
    </cofactor>
    <text evidence="9">Binds 1 zinc ion per subunit.</text>
</comment>
<dbReference type="PANTHER" id="PTHR11774:SF6">
    <property type="entry name" value="PROTEIN FARNESYLTRANSFERASE SUBUNIT BETA"/>
    <property type="match status" value="1"/>
</dbReference>
<comment type="catalytic activity">
    <reaction evidence="9">
        <text>L-cysteinyl-[protein] + (2E,6E)-farnesyl diphosphate = S-(2E,6E)-farnesyl-L-cysteinyl-[protein] + diphosphate</text>
        <dbReference type="Rhea" id="RHEA:13345"/>
        <dbReference type="Rhea" id="RHEA-COMP:10131"/>
        <dbReference type="Rhea" id="RHEA-COMP:11535"/>
        <dbReference type="ChEBI" id="CHEBI:29950"/>
        <dbReference type="ChEBI" id="CHEBI:33019"/>
        <dbReference type="ChEBI" id="CHEBI:86019"/>
        <dbReference type="ChEBI" id="CHEBI:175763"/>
    </reaction>
</comment>
<evidence type="ECO:0000256" key="3">
    <source>
        <dbReference type="ARBA" id="ARBA00015798"/>
    </source>
</evidence>
<dbReference type="InterPro" id="IPR026872">
    <property type="entry name" value="FTB"/>
</dbReference>
<comment type="function">
    <text evidence="9">Catalyzes the transfer of a farnesyl moiety from farnesyl diphosphate to a cysteine at the fourth position from the C-terminus of several proteins. The beta subunit is responsible for peptide-binding.</text>
</comment>
<evidence type="ECO:0000256" key="8">
    <source>
        <dbReference type="ARBA" id="ARBA00022833"/>
    </source>
</evidence>
<dbReference type="GO" id="GO:0004660">
    <property type="term" value="F:protein farnesyltransferase activity"/>
    <property type="evidence" value="ECO:0007669"/>
    <property type="project" value="UniProtKB-UniRule"/>
</dbReference>
<sequence length="521" mass="56355">MPPIIAGRPRRKVRFPAAASANPPPQQKIISTPLATAPHQQRSQQRPQQKRPGETQPSSPRPKGKSSGMASQDEPRPGIPALFTQPPLIRDPLVTETTDLQDATLEKCLPFLKGLHTSQKGPFNACGVPALQRDDHVAYLYDSLEDYPAGFVAMDASRPWMVYWALAGLTLLGEDPTRFRERVLGTLRPMQNPTGGFGGGHGQISHLAGSYAAVLALALVGGEDSFALIDRQAMWRWLGRLKQADGGFSVTEGGEEDVRGAYCAATIISLLDLPLTLPPDAEKARAVGLETLTDGLAEYLSRCQSFEGGISGSPGVEAHGAYAFCALACLSILGPPEETIPRHMNVPLLLSWLSARQYAPEGGFSGRTNKLVDGCYSHWVGGCWPLLQSALDGKPQSPGAPQTTVGNLFSREGLDRYILGCCQNPRGGLRDKPGKHADSYHTCYVLTGLSATQHYHYRTDLSPSSSENFASAFSWQSSPVRSDDNVYEKSDCLVAFHPLYVIPHQAAANMRVWCEGQPIAT</sequence>
<dbReference type="Pfam" id="PF00432">
    <property type="entry name" value="Prenyltrans"/>
    <property type="match status" value="1"/>
</dbReference>
<organism evidence="12 13">
    <name type="scientific">Penicillium canariense</name>
    <dbReference type="NCBI Taxonomy" id="189055"/>
    <lineage>
        <taxon>Eukaryota</taxon>
        <taxon>Fungi</taxon>
        <taxon>Dikarya</taxon>
        <taxon>Ascomycota</taxon>
        <taxon>Pezizomycotina</taxon>
        <taxon>Eurotiomycetes</taxon>
        <taxon>Eurotiomycetidae</taxon>
        <taxon>Eurotiales</taxon>
        <taxon>Aspergillaceae</taxon>
        <taxon>Penicillium</taxon>
    </lineage>
</organism>
<dbReference type="SUPFAM" id="SSF48239">
    <property type="entry name" value="Terpenoid cyclases/Protein prenyltransferases"/>
    <property type="match status" value="1"/>
</dbReference>
<dbReference type="PANTHER" id="PTHR11774">
    <property type="entry name" value="GERANYLGERANYL TRANSFERASE TYPE BETA SUBUNIT"/>
    <property type="match status" value="1"/>
</dbReference>
<dbReference type="EMBL" id="JAPQKN010000002">
    <property type="protein sequence ID" value="KAJ5168954.1"/>
    <property type="molecule type" value="Genomic_DNA"/>
</dbReference>
<keyword evidence="5 9" id="KW-0808">Transferase</keyword>
<dbReference type="OrthoDB" id="10261146at2759"/>
<reference evidence="12" key="1">
    <citation type="submission" date="2022-11" db="EMBL/GenBank/DDBJ databases">
        <authorList>
            <person name="Petersen C."/>
        </authorList>
    </citation>
    <scope>NUCLEOTIDE SEQUENCE</scope>
    <source>
        <strain evidence="12">IBT 26290</strain>
    </source>
</reference>
<keyword evidence="7" id="KW-0677">Repeat</keyword>
<evidence type="ECO:0000313" key="13">
    <source>
        <dbReference type="Proteomes" id="UP001149163"/>
    </source>
</evidence>
<keyword evidence="13" id="KW-1185">Reference proteome</keyword>
<dbReference type="GO" id="GO:0008270">
    <property type="term" value="F:zinc ion binding"/>
    <property type="evidence" value="ECO:0007669"/>
    <property type="project" value="UniProtKB-UniRule"/>
</dbReference>
<dbReference type="EC" id="2.5.1.58" evidence="2 9"/>
<comment type="subunit">
    <text evidence="9">Heterodimer of an alpha and a beta subunit.</text>
</comment>
<comment type="similarity">
    <text evidence="1 9">Belongs to the protein prenyltransferase subunit beta family.</text>
</comment>
<name>A0A9W9LPH1_9EURO</name>
<dbReference type="GeneID" id="81425849"/>
<feature type="compositionally biased region" description="Low complexity" evidence="10">
    <location>
        <begin position="38"/>
        <end position="47"/>
    </location>
</feature>
<keyword evidence="4 9" id="KW-0637">Prenyltransferase</keyword>
<evidence type="ECO:0000256" key="1">
    <source>
        <dbReference type="ARBA" id="ARBA00010497"/>
    </source>
</evidence>
<evidence type="ECO:0000256" key="7">
    <source>
        <dbReference type="ARBA" id="ARBA00022737"/>
    </source>
</evidence>
<keyword evidence="8 9" id="KW-0862">Zinc</keyword>
<dbReference type="AlphaFoldDB" id="A0A9W9LPH1"/>
<evidence type="ECO:0000256" key="9">
    <source>
        <dbReference type="RuleBase" id="RU365056"/>
    </source>
</evidence>
<dbReference type="Gene3D" id="1.50.10.20">
    <property type="match status" value="1"/>
</dbReference>
<dbReference type="RefSeq" id="XP_056545415.1">
    <property type="nucleotide sequence ID" value="XM_056686673.1"/>
</dbReference>
<dbReference type="InterPro" id="IPR001330">
    <property type="entry name" value="Prenyltrans"/>
</dbReference>
<evidence type="ECO:0000256" key="4">
    <source>
        <dbReference type="ARBA" id="ARBA00022602"/>
    </source>
</evidence>
<evidence type="ECO:0000259" key="11">
    <source>
        <dbReference type="Pfam" id="PF00432"/>
    </source>
</evidence>
<dbReference type="GO" id="GO:0097354">
    <property type="term" value="P:prenylation"/>
    <property type="evidence" value="ECO:0007669"/>
    <property type="project" value="UniProtKB-UniRule"/>
</dbReference>
<evidence type="ECO:0000256" key="5">
    <source>
        <dbReference type="ARBA" id="ARBA00022679"/>
    </source>
</evidence>
<keyword evidence="6 9" id="KW-0479">Metal-binding</keyword>
<dbReference type="GO" id="GO:0005965">
    <property type="term" value="C:protein farnesyltransferase complex"/>
    <property type="evidence" value="ECO:0007669"/>
    <property type="project" value="UniProtKB-UniRule"/>
</dbReference>
<dbReference type="InterPro" id="IPR008930">
    <property type="entry name" value="Terpenoid_cyclase/PrenylTrfase"/>
</dbReference>
<protein>
    <recommendedName>
        <fullName evidence="3 9">Protein farnesyltransferase subunit beta</fullName>
        <shortName evidence="9">FTase-beta</shortName>
        <ecNumber evidence="2 9">2.5.1.58</ecNumber>
    </recommendedName>
</protein>
<evidence type="ECO:0000256" key="2">
    <source>
        <dbReference type="ARBA" id="ARBA00012702"/>
    </source>
</evidence>
<accession>A0A9W9LPH1</accession>
<evidence type="ECO:0000256" key="6">
    <source>
        <dbReference type="ARBA" id="ARBA00022723"/>
    </source>
</evidence>
<dbReference type="InterPro" id="IPR045089">
    <property type="entry name" value="PGGT1B-like"/>
</dbReference>
<proteinExistence type="inferred from homology"/>
<gene>
    <name evidence="12" type="ORF">N7482_004548</name>
</gene>
<evidence type="ECO:0000313" key="12">
    <source>
        <dbReference type="EMBL" id="KAJ5168954.1"/>
    </source>
</evidence>
<evidence type="ECO:0000256" key="10">
    <source>
        <dbReference type="SAM" id="MobiDB-lite"/>
    </source>
</evidence>
<dbReference type="Proteomes" id="UP001149163">
    <property type="component" value="Unassembled WGS sequence"/>
</dbReference>